<sequence>MSESTQFESQSATDTENEPTNNFELEKPFVCHFCSQRFGTQDNLTLHLQIHSIEKSFPCKICNKTFQTKVRLENHHKKQHVAKDINKTQVVTVPSPTRSIMSKLIPTKITKTSGHTSRLSYSRVSYPCDECGKTFASRAMLTVHMRIHTKEQPFESHERSHHFTEKPYECALCHKTFATQLYFKKHMEMHGSDPIKSASIDKSPSLVQIPSLSLAMPSASRAKSYKCTVCNETFNRKRDLSSHYRVHGDVTDKLNLVSGQQSTSLVYGTPKVDKYGSRISEIAKDILAIKASLLRVDSQTSDAGKVSNRNLASKDSAMDCSEDSEADSLASENQQESEESSDVADTAKMDQKPGLATFTGEKLFKCDLCPKDFTTKQDLVEHSKIHKGDKPFQCEQCPNRFSQKNSLEFHCKSVHGGRNLNVALEKIQQKLLNDPSASYKPLKQKLVLRKQATHSWEVYNADEDSSDD</sequence>
<evidence type="ECO:0000256" key="6">
    <source>
        <dbReference type="ARBA" id="ARBA00023015"/>
    </source>
</evidence>
<evidence type="ECO:0000256" key="9">
    <source>
        <dbReference type="ARBA" id="ARBA00068876"/>
    </source>
</evidence>
<evidence type="ECO:0000256" key="4">
    <source>
        <dbReference type="ARBA" id="ARBA00022771"/>
    </source>
</evidence>
<feature type="compositionally biased region" description="Polar residues" evidence="11">
    <location>
        <begin position="304"/>
        <end position="313"/>
    </location>
</feature>
<evidence type="ECO:0000256" key="8">
    <source>
        <dbReference type="ARBA" id="ARBA00023242"/>
    </source>
</evidence>
<keyword evidence="7" id="KW-0804">Transcription</keyword>
<comment type="subcellular location">
    <subcellularLocation>
        <location evidence="1">Nucleus</location>
    </subcellularLocation>
</comment>
<dbReference type="FunFam" id="3.30.160.60:FF:000145">
    <property type="entry name" value="Zinc finger protein 574"/>
    <property type="match status" value="1"/>
</dbReference>
<dbReference type="SMART" id="SM00355">
    <property type="entry name" value="ZnF_C2H2"/>
    <property type="match status" value="7"/>
</dbReference>
<feature type="domain" description="C2H2-type" evidence="12">
    <location>
        <begin position="364"/>
        <end position="391"/>
    </location>
</feature>
<evidence type="ECO:0000259" key="12">
    <source>
        <dbReference type="PROSITE" id="PS50157"/>
    </source>
</evidence>
<proteinExistence type="predicted"/>
<keyword evidence="2" id="KW-0479">Metal-binding</keyword>
<keyword evidence="8" id="KW-0539">Nucleus</keyword>
<comment type="caution">
    <text evidence="13">The sequence shown here is derived from an EMBL/GenBank/DDBJ whole genome shotgun (WGS) entry which is preliminary data.</text>
</comment>
<name>A0AAV6VNC6_9ARAC</name>
<dbReference type="SUPFAM" id="SSF57667">
    <property type="entry name" value="beta-beta-alpha zinc fingers"/>
    <property type="match status" value="4"/>
</dbReference>
<keyword evidence="4 10" id="KW-0863">Zinc-finger</keyword>
<protein>
    <recommendedName>
        <fullName evidence="9">Zinc finger protein 865</fullName>
    </recommendedName>
</protein>
<evidence type="ECO:0000256" key="11">
    <source>
        <dbReference type="SAM" id="MobiDB-lite"/>
    </source>
</evidence>
<feature type="region of interest" description="Disordered" evidence="11">
    <location>
        <begin position="1"/>
        <end position="21"/>
    </location>
</feature>
<keyword evidence="5" id="KW-0862">Zinc</keyword>
<feature type="domain" description="C2H2-type" evidence="12">
    <location>
        <begin position="392"/>
        <end position="420"/>
    </location>
</feature>
<dbReference type="Pfam" id="PF00096">
    <property type="entry name" value="zf-C2H2"/>
    <property type="match status" value="5"/>
</dbReference>
<evidence type="ECO:0000256" key="7">
    <source>
        <dbReference type="ARBA" id="ARBA00023163"/>
    </source>
</evidence>
<dbReference type="Proteomes" id="UP000827092">
    <property type="component" value="Unassembled WGS sequence"/>
</dbReference>
<evidence type="ECO:0000256" key="5">
    <source>
        <dbReference type="ARBA" id="ARBA00022833"/>
    </source>
</evidence>
<feature type="region of interest" description="Disordered" evidence="11">
    <location>
        <begin position="304"/>
        <end position="348"/>
    </location>
</feature>
<dbReference type="EMBL" id="JAFNEN010000051">
    <property type="protein sequence ID" value="KAG8197743.1"/>
    <property type="molecule type" value="Genomic_DNA"/>
</dbReference>
<dbReference type="FunFam" id="3.30.160.60:FF:000625">
    <property type="entry name" value="Zinc finger protein 536"/>
    <property type="match status" value="1"/>
</dbReference>
<evidence type="ECO:0000256" key="2">
    <source>
        <dbReference type="ARBA" id="ARBA00022723"/>
    </source>
</evidence>
<feature type="domain" description="C2H2-type" evidence="12">
    <location>
        <begin position="126"/>
        <end position="153"/>
    </location>
</feature>
<dbReference type="FunFam" id="3.30.160.60:FF:000100">
    <property type="entry name" value="Zinc finger 45-like"/>
    <property type="match status" value="1"/>
</dbReference>
<keyword evidence="14" id="KW-1185">Reference proteome</keyword>
<evidence type="ECO:0000256" key="3">
    <source>
        <dbReference type="ARBA" id="ARBA00022737"/>
    </source>
</evidence>
<dbReference type="Pfam" id="PF13912">
    <property type="entry name" value="zf-C2H2_6"/>
    <property type="match status" value="1"/>
</dbReference>
<dbReference type="PROSITE" id="PS50157">
    <property type="entry name" value="ZINC_FINGER_C2H2_2"/>
    <property type="match status" value="7"/>
</dbReference>
<reference evidence="13 14" key="1">
    <citation type="journal article" date="2022" name="Nat. Ecol. Evol.">
        <title>A masculinizing supergene underlies an exaggerated male reproductive morph in a spider.</title>
        <authorList>
            <person name="Hendrickx F."/>
            <person name="De Corte Z."/>
            <person name="Sonet G."/>
            <person name="Van Belleghem S.M."/>
            <person name="Kostlbacher S."/>
            <person name="Vangestel C."/>
        </authorList>
    </citation>
    <scope>NUCLEOTIDE SEQUENCE [LARGE SCALE GENOMIC DNA]</scope>
    <source>
        <strain evidence="13">W744_W776</strain>
    </source>
</reference>
<dbReference type="InterPro" id="IPR013087">
    <property type="entry name" value="Znf_C2H2_type"/>
</dbReference>
<keyword evidence="6" id="KW-0805">Transcription regulation</keyword>
<dbReference type="GO" id="GO:0000981">
    <property type="term" value="F:DNA-binding transcription factor activity, RNA polymerase II-specific"/>
    <property type="evidence" value="ECO:0007669"/>
    <property type="project" value="TreeGrafter"/>
</dbReference>
<dbReference type="AlphaFoldDB" id="A0AAV6VNC6"/>
<dbReference type="FunFam" id="3.30.160.60:FF:000446">
    <property type="entry name" value="Zinc finger protein"/>
    <property type="match status" value="2"/>
</dbReference>
<dbReference type="GO" id="GO:0005634">
    <property type="term" value="C:nucleus"/>
    <property type="evidence" value="ECO:0007669"/>
    <property type="project" value="UniProtKB-SubCell"/>
</dbReference>
<evidence type="ECO:0000256" key="1">
    <source>
        <dbReference type="ARBA" id="ARBA00004123"/>
    </source>
</evidence>
<dbReference type="Gene3D" id="3.30.160.60">
    <property type="entry name" value="Classic Zinc Finger"/>
    <property type="match status" value="6"/>
</dbReference>
<feature type="domain" description="C2H2-type" evidence="12">
    <location>
        <begin position="57"/>
        <end position="85"/>
    </location>
</feature>
<dbReference type="PANTHER" id="PTHR24381:SF393">
    <property type="entry name" value="CHROMATIN-LINKED ADAPTOR FOR MSL PROTEINS, ISOFORM B"/>
    <property type="match status" value="1"/>
</dbReference>
<feature type="domain" description="C2H2-type" evidence="12">
    <location>
        <begin position="225"/>
        <end position="247"/>
    </location>
</feature>
<feature type="domain" description="C2H2-type" evidence="12">
    <location>
        <begin position="29"/>
        <end position="56"/>
    </location>
</feature>
<dbReference type="GO" id="GO:0000977">
    <property type="term" value="F:RNA polymerase II transcription regulatory region sequence-specific DNA binding"/>
    <property type="evidence" value="ECO:0007669"/>
    <property type="project" value="TreeGrafter"/>
</dbReference>
<evidence type="ECO:0000313" key="14">
    <source>
        <dbReference type="Proteomes" id="UP000827092"/>
    </source>
</evidence>
<gene>
    <name evidence="13" type="ORF">JTE90_006792</name>
</gene>
<evidence type="ECO:0000313" key="13">
    <source>
        <dbReference type="EMBL" id="KAG8197743.1"/>
    </source>
</evidence>
<dbReference type="GO" id="GO:0008270">
    <property type="term" value="F:zinc ion binding"/>
    <property type="evidence" value="ECO:0007669"/>
    <property type="project" value="UniProtKB-KW"/>
</dbReference>
<dbReference type="PANTHER" id="PTHR24381">
    <property type="entry name" value="ZINC FINGER PROTEIN"/>
    <property type="match status" value="1"/>
</dbReference>
<evidence type="ECO:0000256" key="10">
    <source>
        <dbReference type="PROSITE-ProRule" id="PRU00042"/>
    </source>
</evidence>
<organism evidence="13 14">
    <name type="scientific">Oedothorax gibbosus</name>
    <dbReference type="NCBI Taxonomy" id="931172"/>
    <lineage>
        <taxon>Eukaryota</taxon>
        <taxon>Metazoa</taxon>
        <taxon>Ecdysozoa</taxon>
        <taxon>Arthropoda</taxon>
        <taxon>Chelicerata</taxon>
        <taxon>Arachnida</taxon>
        <taxon>Araneae</taxon>
        <taxon>Araneomorphae</taxon>
        <taxon>Entelegynae</taxon>
        <taxon>Araneoidea</taxon>
        <taxon>Linyphiidae</taxon>
        <taxon>Erigoninae</taxon>
        <taxon>Oedothorax</taxon>
    </lineage>
</organism>
<keyword evidence="3" id="KW-0677">Repeat</keyword>
<dbReference type="PROSITE" id="PS00028">
    <property type="entry name" value="ZINC_FINGER_C2H2_1"/>
    <property type="match status" value="7"/>
</dbReference>
<feature type="domain" description="C2H2-type" evidence="12">
    <location>
        <begin position="168"/>
        <end position="195"/>
    </location>
</feature>
<dbReference type="FunFam" id="3.30.160.60:FF:001289">
    <property type="entry name" value="Zinc finger protein 574"/>
    <property type="match status" value="1"/>
</dbReference>
<dbReference type="InterPro" id="IPR036236">
    <property type="entry name" value="Znf_C2H2_sf"/>
</dbReference>
<accession>A0AAV6VNC6</accession>